<feature type="region of interest" description="Disordered" evidence="1">
    <location>
        <begin position="525"/>
        <end position="572"/>
    </location>
</feature>
<accession>A0A067QZY6</accession>
<gene>
    <name evidence="3" type="ORF">L798_10001</name>
</gene>
<feature type="region of interest" description="Disordered" evidence="1">
    <location>
        <begin position="631"/>
        <end position="652"/>
    </location>
</feature>
<proteinExistence type="predicted"/>
<feature type="region of interest" description="Disordered" evidence="1">
    <location>
        <begin position="674"/>
        <end position="702"/>
    </location>
</feature>
<protein>
    <submittedName>
        <fullName evidence="3">Uncharacterized protein</fullName>
    </submittedName>
</protein>
<dbReference type="eggNOG" id="ENOG502SPGS">
    <property type="taxonomic scope" value="Eukaryota"/>
</dbReference>
<dbReference type="EMBL" id="KK852805">
    <property type="protein sequence ID" value="KDR16111.1"/>
    <property type="molecule type" value="Genomic_DNA"/>
</dbReference>
<dbReference type="InterPro" id="IPR016024">
    <property type="entry name" value="ARM-type_fold"/>
</dbReference>
<evidence type="ECO:0000256" key="1">
    <source>
        <dbReference type="SAM" id="MobiDB-lite"/>
    </source>
</evidence>
<feature type="signal peptide" evidence="2">
    <location>
        <begin position="1"/>
        <end position="21"/>
    </location>
</feature>
<evidence type="ECO:0000256" key="2">
    <source>
        <dbReference type="SAM" id="SignalP"/>
    </source>
</evidence>
<feature type="chain" id="PRO_5001644544" evidence="2">
    <location>
        <begin position="22"/>
        <end position="954"/>
    </location>
</feature>
<dbReference type="Gene3D" id="1.25.10.10">
    <property type="entry name" value="Leucine-rich Repeat Variant"/>
    <property type="match status" value="1"/>
</dbReference>
<feature type="region of interest" description="Disordered" evidence="1">
    <location>
        <begin position="130"/>
        <end position="171"/>
    </location>
</feature>
<keyword evidence="4" id="KW-1185">Reference proteome</keyword>
<evidence type="ECO:0000313" key="4">
    <source>
        <dbReference type="Proteomes" id="UP000027135"/>
    </source>
</evidence>
<dbReference type="Proteomes" id="UP000027135">
    <property type="component" value="Unassembled WGS sequence"/>
</dbReference>
<feature type="region of interest" description="Disordered" evidence="1">
    <location>
        <begin position="771"/>
        <end position="853"/>
    </location>
</feature>
<dbReference type="SUPFAM" id="SSF48371">
    <property type="entry name" value="ARM repeat"/>
    <property type="match status" value="1"/>
</dbReference>
<feature type="compositionally biased region" description="Polar residues" evidence="1">
    <location>
        <begin position="152"/>
        <end position="171"/>
    </location>
</feature>
<organism evidence="3 4">
    <name type="scientific">Zootermopsis nevadensis</name>
    <name type="common">Dampwood termite</name>
    <dbReference type="NCBI Taxonomy" id="136037"/>
    <lineage>
        <taxon>Eukaryota</taxon>
        <taxon>Metazoa</taxon>
        <taxon>Ecdysozoa</taxon>
        <taxon>Arthropoda</taxon>
        <taxon>Hexapoda</taxon>
        <taxon>Insecta</taxon>
        <taxon>Pterygota</taxon>
        <taxon>Neoptera</taxon>
        <taxon>Polyneoptera</taxon>
        <taxon>Dictyoptera</taxon>
        <taxon>Blattodea</taxon>
        <taxon>Blattoidea</taxon>
        <taxon>Termitoidae</taxon>
        <taxon>Termopsidae</taxon>
        <taxon>Zootermopsis</taxon>
    </lineage>
</organism>
<feature type="compositionally biased region" description="Basic residues" evidence="1">
    <location>
        <begin position="142"/>
        <end position="151"/>
    </location>
</feature>
<feature type="region of interest" description="Disordered" evidence="1">
    <location>
        <begin position="580"/>
        <end position="599"/>
    </location>
</feature>
<name>A0A067QZY6_ZOONE</name>
<evidence type="ECO:0000313" key="3">
    <source>
        <dbReference type="EMBL" id="KDR16111.1"/>
    </source>
</evidence>
<reference evidence="3 4" key="1">
    <citation type="journal article" date="2014" name="Nat. Commun.">
        <title>Molecular traces of alternative social organization in a termite genome.</title>
        <authorList>
            <person name="Terrapon N."/>
            <person name="Li C."/>
            <person name="Robertson H.M."/>
            <person name="Ji L."/>
            <person name="Meng X."/>
            <person name="Booth W."/>
            <person name="Chen Z."/>
            <person name="Childers C.P."/>
            <person name="Glastad K.M."/>
            <person name="Gokhale K."/>
            <person name="Gowin J."/>
            <person name="Gronenberg W."/>
            <person name="Hermansen R.A."/>
            <person name="Hu H."/>
            <person name="Hunt B.G."/>
            <person name="Huylmans A.K."/>
            <person name="Khalil S.M."/>
            <person name="Mitchell R.D."/>
            <person name="Munoz-Torres M.C."/>
            <person name="Mustard J.A."/>
            <person name="Pan H."/>
            <person name="Reese J.T."/>
            <person name="Scharf M.E."/>
            <person name="Sun F."/>
            <person name="Vogel H."/>
            <person name="Xiao J."/>
            <person name="Yang W."/>
            <person name="Yang Z."/>
            <person name="Yang Z."/>
            <person name="Zhou J."/>
            <person name="Zhu J."/>
            <person name="Brent C.S."/>
            <person name="Elsik C.G."/>
            <person name="Goodisman M.A."/>
            <person name="Liberles D.A."/>
            <person name="Roe R.M."/>
            <person name="Vargo E.L."/>
            <person name="Vilcinskas A."/>
            <person name="Wang J."/>
            <person name="Bornberg-Bauer E."/>
            <person name="Korb J."/>
            <person name="Zhang G."/>
            <person name="Liebig J."/>
        </authorList>
    </citation>
    <scope>NUCLEOTIDE SEQUENCE [LARGE SCALE GENOMIC DNA]</scope>
    <source>
        <tissue evidence="3">Whole organism</tissue>
    </source>
</reference>
<feature type="compositionally biased region" description="Polar residues" evidence="1">
    <location>
        <begin position="632"/>
        <end position="643"/>
    </location>
</feature>
<dbReference type="InParanoid" id="A0A067QZY6"/>
<dbReference type="InterPro" id="IPR011989">
    <property type="entry name" value="ARM-like"/>
</dbReference>
<feature type="compositionally biased region" description="Polar residues" evidence="1">
    <location>
        <begin position="537"/>
        <end position="547"/>
    </location>
</feature>
<dbReference type="AlphaFoldDB" id="A0A067QZY6"/>
<keyword evidence="2" id="KW-0732">Signal</keyword>
<dbReference type="STRING" id="136037.A0A067QZY6"/>
<sequence>MAGNPECLGYLLRGLLTHISSLLLLLQKLNETTLHRSMAALLHNVLKTAIETYGSPQQPMESEENATLRRKELSAALCLLLKVCLSLIHGVHDLQYTAMVTINKVIDACVVYRLAHVRVMASGALRHPCSESGGLSHDAGHGHHHHNHHHQQGTVNIASSETASSRPGWSRTQRLGAKRLGSVWRHAAGEHLEQVHKSLTEDFDKEESVIDVLSSAHALSVVNILHNSLTLYKRVVGSKQQCSPSQRWRHCSYHCLQILAARALLFMAEGPEVQTQLAQDQQLRILAAALDSTHDPQLLVLVLQIVATLALEPQHHKALVEQGLPDVLSQLLLPSDEWYYTNHSTKYARFVKHHAARTLVYLGLQHRVNLRISIYDILQDEAPPPTPLMESEEDTYIILTSAPPSMVVCQETNRILGLSVEGAIMHVLKALEMSISQGTTSTELSTLHWVLSGSSYTHAYVRGQVPARCQPSDPYSTFFTQSFLSSFPCVLSPVVLVRLLLHRLLTTAAHLQRWKSCASRSSFASASAHEVPRSPRSRASSTDTEPSSLRKRRKVNLTVDCSGNDPTGVGDDLTAVGRARSLQRPPHHQVDRSTSLVPRDSVSSVSGLGLEPAVQATLFAFSHLLRGAPSRESLQSAPSSDGRNTPVPGSPSAVVNLPIISLHQHHKPRASFRFSSVRHSNQRRSKSQANIAKVSHNEHRDTPEQEILAFQKQLQNLPDFDSPDHPTSGPGFSDPATAAAEFLANRPYLRPRSRSMPRVTYESSRYLTLPELPWPSSGGSGRMHRGRSAGALGLQPEHHGPMAVNSPATTPIDEKAPPVLGMAGQSVPGTAPCAPNSRRSSLSPSDRTGRRRDSPACIVVEIPPWHRAILNFIEEWLRLSRVELDRNAPLCRELRDFLTKVSSCGAPYQQWCAELRQEFPALSRDPDLESSDDVEVTDREYCQVLSPSVTLHVN</sequence>
<feature type="compositionally biased region" description="Polar residues" evidence="1">
    <location>
        <begin position="837"/>
        <end position="846"/>
    </location>
</feature>